<protein>
    <submittedName>
        <fullName evidence="1">Uncharacterized protein</fullName>
    </submittedName>
</protein>
<evidence type="ECO:0000313" key="1">
    <source>
        <dbReference type="EMBL" id="KAK9281537.1"/>
    </source>
</evidence>
<sequence length="56" mass="6598">MNYVQLKILQVHRRPRAVGEDFSESPVLLTPLLSSGRLPFSDFFWNFIDQVFIQDE</sequence>
<proteinExistence type="predicted"/>
<accession>A0AAP0RSI1</accession>
<organism evidence="1 2">
    <name type="scientific">Liquidambar formosana</name>
    <name type="common">Formosan gum</name>
    <dbReference type="NCBI Taxonomy" id="63359"/>
    <lineage>
        <taxon>Eukaryota</taxon>
        <taxon>Viridiplantae</taxon>
        <taxon>Streptophyta</taxon>
        <taxon>Embryophyta</taxon>
        <taxon>Tracheophyta</taxon>
        <taxon>Spermatophyta</taxon>
        <taxon>Magnoliopsida</taxon>
        <taxon>eudicotyledons</taxon>
        <taxon>Gunneridae</taxon>
        <taxon>Pentapetalae</taxon>
        <taxon>Saxifragales</taxon>
        <taxon>Altingiaceae</taxon>
        <taxon>Liquidambar</taxon>
    </lineage>
</organism>
<keyword evidence="2" id="KW-1185">Reference proteome</keyword>
<evidence type="ECO:0000313" key="2">
    <source>
        <dbReference type="Proteomes" id="UP001415857"/>
    </source>
</evidence>
<name>A0AAP0RSI1_LIQFO</name>
<comment type="caution">
    <text evidence="1">The sequence shown here is derived from an EMBL/GenBank/DDBJ whole genome shotgun (WGS) entry which is preliminary data.</text>
</comment>
<dbReference type="EMBL" id="JBBPBK010000007">
    <property type="protein sequence ID" value="KAK9281537.1"/>
    <property type="molecule type" value="Genomic_DNA"/>
</dbReference>
<dbReference type="Proteomes" id="UP001415857">
    <property type="component" value="Unassembled WGS sequence"/>
</dbReference>
<reference evidence="1 2" key="1">
    <citation type="journal article" date="2024" name="Plant J.">
        <title>Genome sequences and population genomics reveal climatic adaptation and genomic divergence between two closely related sweetgum species.</title>
        <authorList>
            <person name="Xu W.Q."/>
            <person name="Ren C.Q."/>
            <person name="Zhang X.Y."/>
            <person name="Comes H.P."/>
            <person name="Liu X.H."/>
            <person name="Li Y.G."/>
            <person name="Kettle C.J."/>
            <person name="Jalonen R."/>
            <person name="Gaisberger H."/>
            <person name="Ma Y.Z."/>
            <person name="Qiu Y.X."/>
        </authorList>
    </citation>
    <scope>NUCLEOTIDE SEQUENCE [LARGE SCALE GENOMIC DNA]</scope>
    <source>
        <strain evidence="1">Hangzhou</strain>
    </source>
</reference>
<dbReference type="AlphaFoldDB" id="A0AAP0RSI1"/>
<gene>
    <name evidence="1" type="ORF">L1049_004440</name>
</gene>